<evidence type="ECO:0000313" key="3">
    <source>
        <dbReference type="Proteomes" id="UP000515344"/>
    </source>
</evidence>
<dbReference type="RefSeq" id="WP_182800988.1">
    <property type="nucleotide sequence ID" value="NZ_CP060007.1"/>
</dbReference>
<dbReference type="PROSITE" id="PS51257">
    <property type="entry name" value="PROKAR_LIPOPROTEIN"/>
    <property type="match status" value="1"/>
</dbReference>
<evidence type="ECO:0000256" key="1">
    <source>
        <dbReference type="SAM" id="MobiDB-lite"/>
    </source>
</evidence>
<name>A0A7G5XB69_9BACT</name>
<keyword evidence="3" id="KW-1185">Reference proteome</keyword>
<dbReference type="Proteomes" id="UP000515344">
    <property type="component" value="Chromosome"/>
</dbReference>
<dbReference type="KEGG" id="lacs:H4075_11480"/>
<dbReference type="EMBL" id="CP060007">
    <property type="protein sequence ID" value="QNA42722.1"/>
    <property type="molecule type" value="Genomic_DNA"/>
</dbReference>
<evidence type="ECO:0000313" key="2">
    <source>
        <dbReference type="EMBL" id="QNA42722.1"/>
    </source>
</evidence>
<gene>
    <name evidence="2" type="ORF">H4075_11480</name>
</gene>
<sequence>MVTRILLIGLIAAGMTSCATYRTGQTPDDVYYSPGRVNETYVQVDRDEDDRVSYNDRNLEDRRLRQQIRDPRFRFDDDIYWNTPRYNSWGWNTWNNPYNTWGWNTWSNPYNSWAWNTHGYGGYYNSWNSPFICIPGSNNLIVISGPAAPKYSTGIRYSAPIQRFPNAGSNFNYGKTSTSNSGSRYFGNNTNSTRRTGFFGGSNNNSYSGGRESSSRLFGNSNNSSSSGGSSRTFSSGSNSSSNSSSSGSSSSSKSGSSSGGRRN</sequence>
<dbReference type="AlphaFoldDB" id="A0A7G5XB69"/>
<feature type="compositionally biased region" description="Low complexity" evidence="1">
    <location>
        <begin position="194"/>
        <end position="264"/>
    </location>
</feature>
<feature type="region of interest" description="Disordered" evidence="1">
    <location>
        <begin position="192"/>
        <end position="264"/>
    </location>
</feature>
<accession>A0A7G5XB69</accession>
<reference evidence="3" key="1">
    <citation type="submission" date="2020-08" db="EMBL/GenBank/DDBJ databases">
        <title>Lacibacter sp. S13-6-6 genome sequencing.</title>
        <authorList>
            <person name="Jin L."/>
        </authorList>
    </citation>
    <scope>NUCLEOTIDE SEQUENCE [LARGE SCALE GENOMIC DNA]</scope>
    <source>
        <strain evidence="3">S13-6-6</strain>
    </source>
</reference>
<proteinExistence type="predicted"/>
<organism evidence="2 3">
    <name type="scientific">Lacibacter sediminis</name>
    <dbReference type="NCBI Taxonomy" id="2760713"/>
    <lineage>
        <taxon>Bacteria</taxon>
        <taxon>Pseudomonadati</taxon>
        <taxon>Bacteroidota</taxon>
        <taxon>Chitinophagia</taxon>
        <taxon>Chitinophagales</taxon>
        <taxon>Chitinophagaceae</taxon>
        <taxon>Lacibacter</taxon>
    </lineage>
</organism>
<protein>
    <submittedName>
        <fullName evidence="2">Uncharacterized protein</fullName>
    </submittedName>
</protein>